<feature type="transmembrane region" description="Helical" evidence="1">
    <location>
        <begin position="123"/>
        <end position="140"/>
    </location>
</feature>
<comment type="caution">
    <text evidence="3">The sequence shown here is derived from an EMBL/GenBank/DDBJ whole genome shotgun (WGS) entry which is preliminary data.</text>
</comment>
<dbReference type="Gene3D" id="3.30.70.270">
    <property type="match status" value="1"/>
</dbReference>
<dbReference type="AlphaFoldDB" id="A0A4R8MG75"/>
<dbReference type="PANTHER" id="PTHR45138:SF9">
    <property type="entry name" value="DIGUANYLATE CYCLASE DGCM-RELATED"/>
    <property type="match status" value="1"/>
</dbReference>
<dbReference type="Pfam" id="PF00990">
    <property type="entry name" value="GGDEF"/>
    <property type="match status" value="1"/>
</dbReference>
<dbReference type="GO" id="GO:0005886">
    <property type="term" value="C:plasma membrane"/>
    <property type="evidence" value="ECO:0007669"/>
    <property type="project" value="TreeGrafter"/>
</dbReference>
<keyword evidence="1" id="KW-1133">Transmembrane helix</keyword>
<feature type="transmembrane region" description="Helical" evidence="1">
    <location>
        <begin position="6"/>
        <end position="26"/>
    </location>
</feature>
<dbReference type="NCBIfam" id="TIGR00254">
    <property type="entry name" value="GGDEF"/>
    <property type="match status" value="1"/>
</dbReference>
<gene>
    <name evidence="3" type="ORF">C8D99_103105</name>
</gene>
<feature type="transmembrane region" description="Helical" evidence="1">
    <location>
        <begin position="193"/>
        <end position="213"/>
    </location>
</feature>
<accession>A0A4R8MG75</accession>
<feature type="domain" description="GGDEF" evidence="2">
    <location>
        <begin position="256"/>
        <end position="381"/>
    </location>
</feature>
<feature type="transmembrane region" description="Helical" evidence="1">
    <location>
        <begin position="67"/>
        <end position="85"/>
    </location>
</feature>
<dbReference type="InterPro" id="IPR043128">
    <property type="entry name" value="Rev_trsase/Diguanyl_cyclase"/>
</dbReference>
<keyword evidence="4" id="KW-1185">Reference proteome</keyword>
<keyword evidence="1" id="KW-0472">Membrane</keyword>
<dbReference type="SUPFAM" id="SSF55073">
    <property type="entry name" value="Nucleotide cyclase"/>
    <property type="match status" value="1"/>
</dbReference>
<dbReference type="EMBL" id="SORI01000003">
    <property type="protein sequence ID" value="TDY62885.1"/>
    <property type="molecule type" value="Genomic_DNA"/>
</dbReference>
<dbReference type="PANTHER" id="PTHR45138">
    <property type="entry name" value="REGULATORY COMPONENTS OF SENSORY TRANSDUCTION SYSTEM"/>
    <property type="match status" value="1"/>
</dbReference>
<evidence type="ECO:0000313" key="3">
    <source>
        <dbReference type="EMBL" id="TDY62885.1"/>
    </source>
</evidence>
<proteinExistence type="predicted"/>
<dbReference type="InterPro" id="IPR050469">
    <property type="entry name" value="Diguanylate_Cyclase"/>
</dbReference>
<keyword evidence="1" id="KW-0812">Transmembrane</keyword>
<dbReference type="InterPro" id="IPR000160">
    <property type="entry name" value="GGDEF_dom"/>
</dbReference>
<name>A0A4R8MG75_9BACT</name>
<dbReference type="FunFam" id="3.30.70.270:FF:000001">
    <property type="entry name" value="Diguanylate cyclase domain protein"/>
    <property type="match status" value="1"/>
</dbReference>
<evidence type="ECO:0000259" key="2">
    <source>
        <dbReference type="PROSITE" id="PS50887"/>
    </source>
</evidence>
<reference evidence="3 4" key="1">
    <citation type="submission" date="2019-03" db="EMBL/GenBank/DDBJ databases">
        <title>Genomic Encyclopedia of Type Strains, Phase IV (KMG-IV): sequencing the most valuable type-strain genomes for metagenomic binning, comparative biology and taxonomic classification.</title>
        <authorList>
            <person name="Goeker M."/>
        </authorList>
    </citation>
    <scope>NUCLEOTIDE SEQUENCE [LARGE SCALE GENOMIC DNA]</scope>
    <source>
        <strain evidence="3 4">DSM 25964</strain>
    </source>
</reference>
<dbReference type="Proteomes" id="UP000295066">
    <property type="component" value="Unassembled WGS sequence"/>
</dbReference>
<dbReference type="RefSeq" id="WP_133956494.1">
    <property type="nucleotide sequence ID" value="NZ_SORI01000003.1"/>
</dbReference>
<sequence>MILDVRTVFIITFLYGLLTGAGLVFASRSYSGTLRRSMNVMGAGAVFLMSGVLAAGLQGIWLTSFSSVLLANFLMLWGAGEYYQALRLFDGQVTNRWFTFAVAAAVTGVNLFFYAAVPSLSTRVIVMSLAFSFLMGLSGIRILRSRSVSGTSVRNTASGSFWLVSLLFVARAVGTLFFGGYKTALLHNNLWQTLLFSGSAVGFVLINFSYLLLCNGQFNRHLEQLALTDPLTGLFNRRAFSDLALREIARSARSGEPLSLIMIDADGFKKVNDTFGHSAGDRVLQHLSDLIRESVRPQDVVGRLGGDEFAVLLPGANHIMALGVEERLVSAVAEHPLPWHEGKIPLRISAGTAALNLGDPDFDDLLSRADDALYRAKRHGN</sequence>
<dbReference type="GO" id="GO:1902201">
    <property type="term" value="P:negative regulation of bacterial-type flagellum-dependent cell motility"/>
    <property type="evidence" value="ECO:0007669"/>
    <property type="project" value="TreeGrafter"/>
</dbReference>
<organism evidence="3 4">
    <name type="scientific">Aminivibrio pyruvatiphilus</name>
    <dbReference type="NCBI Taxonomy" id="1005740"/>
    <lineage>
        <taxon>Bacteria</taxon>
        <taxon>Thermotogati</taxon>
        <taxon>Synergistota</taxon>
        <taxon>Synergistia</taxon>
        <taxon>Synergistales</taxon>
        <taxon>Aminobacteriaceae</taxon>
        <taxon>Aminivibrio</taxon>
    </lineage>
</organism>
<dbReference type="PROSITE" id="PS50887">
    <property type="entry name" value="GGDEF"/>
    <property type="match status" value="1"/>
</dbReference>
<feature type="transmembrane region" description="Helical" evidence="1">
    <location>
        <begin position="38"/>
        <end position="61"/>
    </location>
</feature>
<feature type="transmembrane region" description="Helical" evidence="1">
    <location>
        <begin position="97"/>
        <end position="117"/>
    </location>
</feature>
<evidence type="ECO:0000256" key="1">
    <source>
        <dbReference type="SAM" id="Phobius"/>
    </source>
</evidence>
<evidence type="ECO:0000313" key="4">
    <source>
        <dbReference type="Proteomes" id="UP000295066"/>
    </source>
</evidence>
<dbReference type="OrthoDB" id="6428at2"/>
<feature type="transmembrane region" description="Helical" evidence="1">
    <location>
        <begin position="161"/>
        <end position="181"/>
    </location>
</feature>
<dbReference type="GO" id="GO:0052621">
    <property type="term" value="F:diguanylate cyclase activity"/>
    <property type="evidence" value="ECO:0007669"/>
    <property type="project" value="TreeGrafter"/>
</dbReference>
<dbReference type="CDD" id="cd01949">
    <property type="entry name" value="GGDEF"/>
    <property type="match status" value="1"/>
</dbReference>
<dbReference type="GO" id="GO:0043709">
    <property type="term" value="P:cell adhesion involved in single-species biofilm formation"/>
    <property type="evidence" value="ECO:0007669"/>
    <property type="project" value="TreeGrafter"/>
</dbReference>
<dbReference type="SMART" id="SM00267">
    <property type="entry name" value="GGDEF"/>
    <property type="match status" value="1"/>
</dbReference>
<dbReference type="InterPro" id="IPR029787">
    <property type="entry name" value="Nucleotide_cyclase"/>
</dbReference>
<protein>
    <submittedName>
        <fullName evidence="3">Diguanylate cyclase (GGDEF)-like protein</fullName>
    </submittedName>
</protein>